<feature type="compositionally biased region" description="Basic and acidic residues" evidence="1">
    <location>
        <begin position="25"/>
        <end position="38"/>
    </location>
</feature>
<name>A0A0F9EUA9_9ZZZZ</name>
<feature type="compositionally biased region" description="Gly residues" evidence="1">
    <location>
        <begin position="97"/>
        <end position="109"/>
    </location>
</feature>
<evidence type="ECO:0000256" key="1">
    <source>
        <dbReference type="SAM" id="MobiDB-lite"/>
    </source>
</evidence>
<dbReference type="EMBL" id="LAZR01026088">
    <property type="protein sequence ID" value="KKL69841.1"/>
    <property type="molecule type" value="Genomic_DNA"/>
</dbReference>
<dbReference type="AlphaFoldDB" id="A0A0F9EUA9"/>
<organism evidence="2">
    <name type="scientific">marine sediment metagenome</name>
    <dbReference type="NCBI Taxonomy" id="412755"/>
    <lineage>
        <taxon>unclassified sequences</taxon>
        <taxon>metagenomes</taxon>
        <taxon>ecological metagenomes</taxon>
    </lineage>
</organism>
<protein>
    <submittedName>
        <fullName evidence="2">Uncharacterized protein</fullName>
    </submittedName>
</protein>
<accession>A0A0F9EUA9</accession>
<sequence length="151" mass="15577">MTAVVYYGKFTGVHSTRVLRHARGDRHEQPTTRPRPIEDSPGALGEGPGQCPGDHRSAEPSGADRPQHGADVAAEAGGQGGRRPRRGGSDIRLLSPGAGGPCETGGDAGTGRPRVRRIAGRASGVSTGERTGVRQGTGCPLGLTCRLPCCY</sequence>
<evidence type="ECO:0000313" key="2">
    <source>
        <dbReference type="EMBL" id="KKL69841.1"/>
    </source>
</evidence>
<gene>
    <name evidence="2" type="ORF">LCGC14_2110890</name>
</gene>
<reference evidence="2" key="1">
    <citation type="journal article" date="2015" name="Nature">
        <title>Complex archaea that bridge the gap between prokaryotes and eukaryotes.</title>
        <authorList>
            <person name="Spang A."/>
            <person name="Saw J.H."/>
            <person name="Jorgensen S.L."/>
            <person name="Zaremba-Niedzwiedzka K."/>
            <person name="Martijn J."/>
            <person name="Lind A.E."/>
            <person name="van Eijk R."/>
            <person name="Schleper C."/>
            <person name="Guy L."/>
            <person name="Ettema T.J."/>
        </authorList>
    </citation>
    <scope>NUCLEOTIDE SEQUENCE</scope>
</reference>
<comment type="caution">
    <text evidence="2">The sequence shown here is derived from an EMBL/GenBank/DDBJ whole genome shotgun (WGS) entry which is preliminary data.</text>
</comment>
<proteinExistence type="predicted"/>
<feature type="region of interest" description="Disordered" evidence="1">
    <location>
        <begin position="18"/>
        <end position="134"/>
    </location>
</feature>